<sequence length="249" mass="27155">MSISSSSHPDDTSLSHIDGDEQTNLSTTSDWSVWNLDLLDILTGPGAPENDNVDTTTTVTDAYDRGTQSCGWDNNTGSNGSTEIQAEILACVRQILSRMNSADTTTPTVKGGRPCKVIKPQRRAGRKRKSRSIASTGAEKVHTVKIKKLFLGGRGEVDEYSWEDGIWAPTKGSNELDGLVPNGLLSMHEDLSIDLHINGGNFHPITVRWRDDIDSMEGWDAWEERGLRIGYEAIVSMLENPAAGAEIGE</sequence>
<protein>
    <submittedName>
        <fullName evidence="1">Uncharacterized protein</fullName>
    </submittedName>
</protein>
<proteinExistence type="predicted"/>
<dbReference type="EMBL" id="JBGNUJ010000012">
    <property type="protein sequence ID" value="KAL3952361.1"/>
    <property type="molecule type" value="Genomic_DNA"/>
</dbReference>
<dbReference type="Proteomes" id="UP001638806">
    <property type="component" value="Unassembled WGS sequence"/>
</dbReference>
<name>A0ACC4DA36_PURLI</name>
<gene>
    <name evidence="1" type="ORF">ACCO45_012304</name>
</gene>
<comment type="caution">
    <text evidence="1">The sequence shown here is derived from an EMBL/GenBank/DDBJ whole genome shotgun (WGS) entry which is preliminary data.</text>
</comment>
<evidence type="ECO:0000313" key="2">
    <source>
        <dbReference type="Proteomes" id="UP001638806"/>
    </source>
</evidence>
<keyword evidence="2" id="KW-1185">Reference proteome</keyword>
<reference evidence="1" key="1">
    <citation type="submission" date="2024-12" db="EMBL/GenBank/DDBJ databases">
        <title>Comparative genomics and development of molecular markers within Purpureocillium lilacinum and among Purpureocillium species.</title>
        <authorList>
            <person name="Yeh Z.-Y."/>
            <person name="Ni N.-T."/>
            <person name="Lo P.-H."/>
            <person name="Mushyakhwo K."/>
            <person name="Lin C.-F."/>
            <person name="Nai Y.-S."/>
        </authorList>
    </citation>
    <scope>NUCLEOTIDE SEQUENCE</scope>
    <source>
        <strain evidence="1">NCHU-NPUST-175</strain>
    </source>
</reference>
<accession>A0ACC4DA36</accession>
<evidence type="ECO:0000313" key="1">
    <source>
        <dbReference type="EMBL" id="KAL3952361.1"/>
    </source>
</evidence>
<organism evidence="1 2">
    <name type="scientific">Purpureocillium lilacinum</name>
    <name type="common">Paecilomyces lilacinus</name>
    <dbReference type="NCBI Taxonomy" id="33203"/>
    <lineage>
        <taxon>Eukaryota</taxon>
        <taxon>Fungi</taxon>
        <taxon>Dikarya</taxon>
        <taxon>Ascomycota</taxon>
        <taxon>Pezizomycotina</taxon>
        <taxon>Sordariomycetes</taxon>
        <taxon>Hypocreomycetidae</taxon>
        <taxon>Hypocreales</taxon>
        <taxon>Ophiocordycipitaceae</taxon>
        <taxon>Purpureocillium</taxon>
    </lineage>
</organism>